<feature type="domain" description="C2H2-type" evidence="2">
    <location>
        <begin position="348"/>
        <end position="373"/>
    </location>
</feature>
<feature type="compositionally biased region" description="Basic and acidic residues" evidence="1">
    <location>
        <begin position="114"/>
        <end position="134"/>
    </location>
</feature>
<dbReference type="SUPFAM" id="SSF57667">
    <property type="entry name" value="beta-beta-alpha zinc fingers"/>
    <property type="match status" value="1"/>
</dbReference>
<evidence type="ECO:0000313" key="4">
    <source>
        <dbReference type="Proteomes" id="UP001610446"/>
    </source>
</evidence>
<feature type="compositionally biased region" description="Basic and acidic residues" evidence="1">
    <location>
        <begin position="42"/>
        <end position="52"/>
    </location>
</feature>
<dbReference type="Proteomes" id="UP001610446">
    <property type="component" value="Unassembled WGS sequence"/>
</dbReference>
<dbReference type="PANTHER" id="PTHR46179:SF19">
    <property type="entry name" value="C2H2 FINGER DOMAIN TRANSCRIPTION FACTOR (EUROFUNG)-RELATED"/>
    <property type="match status" value="1"/>
</dbReference>
<comment type="caution">
    <text evidence="3">The sequence shown here is derived from an EMBL/GenBank/DDBJ whole genome shotgun (WGS) entry which is preliminary data.</text>
</comment>
<name>A0ABR4KA38_9EURO</name>
<sequence length="471" mass="50903">MNEPYGYDDQDSPGFKPIKPDLGPRRPTPPPFAPNTSPVRGGDSHHDKEFTKPKNPTTFTYGQAESGAALLRGTLASGLPEVVWAETLNPIARDPHPIDISFPPTKGLTIGRNHPHEGPKNRFPEPLRDLEKTANDALAKLGPKLPPIKVPDNGPREPRLSLITDRGSQDSLPALVNTSASRSPDNGGTRLPSLKTQLGGLGTLPPRPPPPSNAPPPRIVGSSSSFPLPPVPTVSPPMIRAEPRAEPSPWDPHRGTRLPPKVPPSPYNHLSPASSQTMSAVSSPVSQPTYWRGGPKSAGAYYESPSIASRSPATNYPTPTEHAPPGSCEPANYVSPQGNGPSAPAGTFKCDYPGCNAAPFQTQYLLNSHANVHSQDRPHFCPIEGCSRGPGGKGFKRKNEMIRHGLVHNSPGYVCPFCPDQQHKYPRPDNLQRHVRVHHVDKSKDDAALRHVLAQRPEGSGRGRRRRIHPQ</sequence>
<keyword evidence="4" id="KW-1185">Reference proteome</keyword>
<dbReference type="PANTHER" id="PTHR46179">
    <property type="entry name" value="ZINC FINGER PROTEIN"/>
    <property type="match status" value="1"/>
</dbReference>
<feature type="domain" description="C2H2-type" evidence="2">
    <location>
        <begin position="379"/>
        <end position="408"/>
    </location>
</feature>
<feature type="region of interest" description="Disordered" evidence="1">
    <location>
        <begin position="1"/>
        <end position="58"/>
    </location>
</feature>
<accession>A0ABR4KA38</accession>
<dbReference type="InterPro" id="IPR051061">
    <property type="entry name" value="Zinc_finger_trans_reg"/>
</dbReference>
<dbReference type="InterPro" id="IPR036236">
    <property type="entry name" value="Znf_C2H2_sf"/>
</dbReference>
<reference evidence="3 4" key="1">
    <citation type="submission" date="2024-07" db="EMBL/GenBank/DDBJ databases">
        <title>Section-level genome sequencing and comparative genomics of Aspergillus sections Usti and Cavernicolus.</title>
        <authorList>
            <consortium name="Lawrence Berkeley National Laboratory"/>
            <person name="Nybo J.L."/>
            <person name="Vesth T.C."/>
            <person name="Theobald S."/>
            <person name="Frisvad J.C."/>
            <person name="Larsen T.O."/>
            <person name="Kjaerboelling I."/>
            <person name="Rothschild-Mancinelli K."/>
            <person name="Lyhne E.K."/>
            <person name="Kogle M.E."/>
            <person name="Barry K."/>
            <person name="Clum A."/>
            <person name="Na H."/>
            <person name="Ledsgaard L."/>
            <person name="Lin J."/>
            <person name="Lipzen A."/>
            <person name="Kuo A."/>
            <person name="Riley R."/>
            <person name="Mondo S."/>
            <person name="Labutti K."/>
            <person name="Haridas S."/>
            <person name="Pangalinan J."/>
            <person name="Salamov A.A."/>
            <person name="Simmons B.A."/>
            <person name="Magnuson J.K."/>
            <person name="Chen J."/>
            <person name="Drula E."/>
            <person name="Henrissat B."/>
            <person name="Wiebenga A."/>
            <person name="Lubbers R.J."/>
            <person name="Gomes A.C."/>
            <person name="Makela M.R."/>
            <person name="Stajich J."/>
            <person name="Grigoriev I.V."/>
            <person name="Mortensen U.H."/>
            <person name="De Vries R.P."/>
            <person name="Baker S.E."/>
            <person name="Andersen M.R."/>
        </authorList>
    </citation>
    <scope>NUCLEOTIDE SEQUENCE [LARGE SCALE GENOMIC DNA]</scope>
    <source>
        <strain evidence="3 4">CBS 123904</strain>
    </source>
</reference>
<feature type="region of interest" description="Disordered" evidence="1">
    <location>
        <begin position="93"/>
        <end position="340"/>
    </location>
</feature>
<evidence type="ECO:0000259" key="2">
    <source>
        <dbReference type="SMART" id="SM00355"/>
    </source>
</evidence>
<dbReference type="InterPro" id="IPR013087">
    <property type="entry name" value="Znf_C2H2_type"/>
</dbReference>
<evidence type="ECO:0000256" key="1">
    <source>
        <dbReference type="SAM" id="MobiDB-lite"/>
    </source>
</evidence>
<gene>
    <name evidence="3" type="ORF">BJY01DRAFT_149427</name>
</gene>
<organism evidence="3 4">
    <name type="scientific">Aspergillus pseudoustus</name>
    <dbReference type="NCBI Taxonomy" id="1810923"/>
    <lineage>
        <taxon>Eukaryota</taxon>
        <taxon>Fungi</taxon>
        <taxon>Dikarya</taxon>
        <taxon>Ascomycota</taxon>
        <taxon>Pezizomycotina</taxon>
        <taxon>Eurotiomycetes</taxon>
        <taxon>Eurotiomycetidae</taxon>
        <taxon>Eurotiales</taxon>
        <taxon>Aspergillaceae</taxon>
        <taxon>Aspergillus</taxon>
        <taxon>Aspergillus subgen. Nidulantes</taxon>
    </lineage>
</organism>
<feature type="compositionally biased region" description="Polar residues" evidence="1">
    <location>
        <begin position="176"/>
        <end position="186"/>
    </location>
</feature>
<dbReference type="EMBL" id="JBFXLU010000045">
    <property type="protein sequence ID" value="KAL2849151.1"/>
    <property type="molecule type" value="Genomic_DNA"/>
</dbReference>
<protein>
    <recommendedName>
        <fullName evidence="2">C2H2-type domain-containing protein</fullName>
    </recommendedName>
</protein>
<feature type="compositionally biased region" description="Polar residues" evidence="1">
    <location>
        <begin position="306"/>
        <end position="318"/>
    </location>
</feature>
<proteinExistence type="predicted"/>
<feature type="compositionally biased region" description="Polar residues" evidence="1">
    <location>
        <begin position="271"/>
        <end position="289"/>
    </location>
</feature>
<feature type="compositionally biased region" description="Acidic residues" evidence="1">
    <location>
        <begin position="1"/>
        <end position="11"/>
    </location>
</feature>
<feature type="compositionally biased region" description="Pro residues" evidence="1">
    <location>
        <begin position="205"/>
        <end position="218"/>
    </location>
</feature>
<dbReference type="Gene3D" id="3.30.160.60">
    <property type="entry name" value="Classic Zinc Finger"/>
    <property type="match status" value="1"/>
</dbReference>
<feature type="domain" description="C2H2-type" evidence="2">
    <location>
        <begin position="413"/>
        <end position="438"/>
    </location>
</feature>
<evidence type="ECO:0000313" key="3">
    <source>
        <dbReference type="EMBL" id="KAL2849151.1"/>
    </source>
</evidence>
<dbReference type="SMART" id="SM00355">
    <property type="entry name" value="ZnF_C2H2"/>
    <property type="match status" value="3"/>
</dbReference>